<proteinExistence type="predicted"/>
<comment type="caution">
    <text evidence="2">The sequence shown here is derived from an EMBL/GenBank/DDBJ whole genome shotgun (WGS) entry which is preliminary data.</text>
</comment>
<protein>
    <submittedName>
        <fullName evidence="2">Uncharacterized protein</fullName>
    </submittedName>
</protein>
<name>A0A9P5ZGV2_PLEER</name>
<dbReference type="Proteomes" id="UP000807025">
    <property type="component" value="Unassembled WGS sequence"/>
</dbReference>
<evidence type="ECO:0000313" key="3">
    <source>
        <dbReference type="Proteomes" id="UP000807025"/>
    </source>
</evidence>
<dbReference type="AlphaFoldDB" id="A0A9P5ZGV2"/>
<reference evidence="2" key="1">
    <citation type="submission" date="2020-11" db="EMBL/GenBank/DDBJ databases">
        <authorList>
            <consortium name="DOE Joint Genome Institute"/>
            <person name="Ahrendt S."/>
            <person name="Riley R."/>
            <person name="Andreopoulos W."/>
            <person name="Labutti K."/>
            <person name="Pangilinan J."/>
            <person name="Ruiz-Duenas F.J."/>
            <person name="Barrasa J.M."/>
            <person name="Sanchez-Garcia M."/>
            <person name="Camarero S."/>
            <person name="Miyauchi S."/>
            <person name="Serrano A."/>
            <person name="Linde D."/>
            <person name="Babiker R."/>
            <person name="Drula E."/>
            <person name="Ayuso-Fernandez I."/>
            <person name="Pacheco R."/>
            <person name="Padilla G."/>
            <person name="Ferreira P."/>
            <person name="Barriuso J."/>
            <person name="Kellner H."/>
            <person name="Castanera R."/>
            <person name="Alfaro M."/>
            <person name="Ramirez L."/>
            <person name="Pisabarro A.G."/>
            <person name="Kuo A."/>
            <person name="Tritt A."/>
            <person name="Lipzen A."/>
            <person name="He G."/>
            <person name="Yan M."/>
            <person name="Ng V."/>
            <person name="Cullen D."/>
            <person name="Martin F."/>
            <person name="Rosso M.-N."/>
            <person name="Henrissat B."/>
            <person name="Hibbett D."/>
            <person name="Martinez A.T."/>
            <person name="Grigoriev I.V."/>
        </authorList>
    </citation>
    <scope>NUCLEOTIDE SEQUENCE</scope>
    <source>
        <strain evidence="2">ATCC 90797</strain>
    </source>
</reference>
<evidence type="ECO:0000313" key="2">
    <source>
        <dbReference type="EMBL" id="KAF9486875.1"/>
    </source>
</evidence>
<keyword evidence="3" id="KW-1185">Reference proteome</keyword>
<evidence type="ECO:0000256" key="1">
    <source>
        <dbReference type="SAM" id="MobiDB-lite"/>
    </source>
</evidence>
<dbReference type="EMBL" id="MU154873">
    <property type="protein sequence ID" value="KAF9486875.1"/>
    <property type="molecule type" value="Genomic_DNA"/>
</dbReference>
<organism evidence="2 3">
    <name type="scientific">Pleurotus eryngii</name>
    <name type="common">Boletus of the steppes</name>
    <dbReference type="NCBI Taxonomy" id="5323"/>
    <lineage>
        <taxon>Eukaryota</taxon>
        <taxon>Fungi</taxon>
        <taxon>Dikarya</taxon>
        <taxon>Basidiomycota</taxon>
        <taxon>Agaricomycotina</taxon>
        <taxon>Agaricomycetes</taxon>
        <taxon>Agaricomycetidae</taxon>
        <taxon>Agaricales</taxon>
        <taxon>Pleurotineae</taxon>
        <taxon>Pleurotaceae</taxon>
        <taxon>Pleurotus</taxon>
    </lineage>
</organism>
<feature type="compositionally biased region" description="Basic and acidic residues" evidence="1">
    <location>
        <begin position="51"/>
        <end position="81"/>
    </location>
</feature>
<sequence length="238" mass="27067">MPPATRSKKALEKDVLPAKQPRRATRSHVGSNVDKEPARTTRSRKTAGPIKDADSAHAQRSQKEKPSEANPKKRRNAEKPNELHALANRYWMEHPSPALSMVLYLTSRLHQLRIMLEIAKVVLLERMYVSTKALKWSMNQMIDWKRSAVQISPATLLIHQFSGQIHLRPPTPHPIHQFPSHIPLKPHRLLLTPTSWPMLLQIHLLQILTIPATTLLSVPIIPPWLQLLPFPSESSLVP</sequence>
<gene>
    <name evidence="2" type="ORF">BDN71DRAFT_793080</name>
</gene>
<feature type="region of interest" description="Disordered" evidence="1">
    <location>
        <begin position="1"/>
        <end position="81"/>
    </location>
</feature>
<accession>A0A9P5ZGV2</accession>